<comment type="caution">
    <text evidence="1">The sequence shown here is derived from an EMBL/GenBank/DDBJ whole genome shotgun (WGS) entry which is preliminary data.</text>
</comment>
<evidence type="ECO:0000313" key="1">
    <source>
        <dbReference type="EMBL" id="MBO9199541.1"/>
    </source>
</evidence>
<dbReference type="CDD" id="cd20691">
    <property type="entry name" value="CdiI_EC536-like"/>
    <property type="match status" value="1"/>
</dbReference>
<evidence type="ECO:0000313" key="2">
    <source>
        <dbReference type="Proteomes" id="UP000677244"/>
    </source>
</evidence>
<gene>
    <name evidence="1" type="ORF">J7I42_04640</name>
</gene>
<reference evidence="1 2" key="1">
    <citation type="submission" date="2021-03" db="EMBL/GenBank/DDBJ databases">
        <title>Assistant Professor.</title>
        <authorList>
            <person name="Huq M.A."/>
        </authorList>
    </citation>
    <scope>NUCLEOTIDE SEQUENCE [LARGE SCALE GENOMIC DNA]</scope>
    <source>
        <strain evidence="1 2">MAH-29</strain>
    </source>
</reference>
<dbReference type="InterPro" id="IPR040547">
    <property type="entry name" value="CdiI"/>
</dbReference>
<accession>A0ABS3YQN4</accession>
<organism evidence="1 2">
    <name type="scientific">Niastella soli</name>
    <dbReference type="NCBI Taxonomy" id="2821487"/>
    <lineage>
        <taxon>Bacteria</taxon>
        <taxon>Pseudomonadati</taxon>
        <taxon>Bacteroidota</taxon>
        <taxon>Chitinophagia</taxon>
        <taxon>Chitinophagales</taxon>
        <taxon>Chitinophagaceae</taxon>
        <taxon>Niastella</taxon>
    </lineage>
</organism>
<dbReference type="EMBL" id="JAGHKO010000001">
    <property type="protein sequence ID" value="MBO9199541.1"/>
    <property type="molecule type" value="Genomic_DNA"/>
</dbReference>
<dbReference type="Pfam" id="PF18616">
    <property type="entry name" value="CdiI_3"/>
    <property type="match status" value="1"/>
</dbReference>
<sequence length="136" mass="15775">MAITQSIEQLENDYWEGTDFPTGLVERCFLYRKIPIGRLTPEQLRTLISQQIGLRYLIPVAVKILKQNILTEADLYEGDLLASVLEVGGTFWQQHPAIRFQVRQLSIDKKDFIEQCNDRNQFRQLLKKMDAFASEG</sequence>
<dbReference type="Proteomes" id="UP000677244">
    <property type="component" value="Unassembled WGS sequence"/>
</dbReference>
<protein>
    <submittedName>
        <fullName evidence="1">Uncharacterized protein</fullName>
    </submittedName>
</protein>
<dbReference type="RefSeq" id="WP_209137601.1">
    <property type="nucleotide sequence ID" value="NZ_JAGHKO010000001.1"/>
</dbReference>
<name>A0ABS3YQN4_9BACT</name>
<proteinExistence type="predicted"/>
<keyword evidence="2" id="KW-1185">Reference proteome</keyword>